<feature type="compositionally biased region" description="Low complexity" evidence="8">
    <location>
        <begin position="410"/>
        <end position="424"/>
    </location>
</feature>
<keyword evidence="4" id="KW-0597">Phosphoprotein</keyword>
<feature type="region of interest" description="Disordered" evidence="8">
    <location>
        <begin position="134"/>
        <end position="309"/>
    </location>
</feature>
<feature type="region of interest" description="Disordered" evidence="8">
    <location>
        <begin position="934"/>
        <end position="982"/>
    </location>
</feature>
<keyword evidence="3" id="KW-0963">Cytoplasm</keyword>
<keyword evidence="11" id="KW-1185">Reference proteome</keyword>
<feature type="compositionally biased region" description="Polar residues" evidence="8">
    <location>
        <begin position="524"/>
        <end position="540"/>
    </location>
</feature>
<dbReference type="HOGENOM" id="CLU_005375_1_0_1"/>
<keyword evidence="5 7" id="KW-0175">Coiled coil</keyword>
<dbReference type="GO" id="GO:0005856">
    <property type="term" value="C:cytoskeleton"/>
    <property type="evidence" value="ECO:0007669"/>
    <property type="project" value="UniProtKB-SubCell"/>
</dbReference>
<feature type="compositionally biased region" description="Basic and acidic residues" evidence="8">
    <location>
        <begin position="832"/>
        <end position="846"/>
    </location>
</feature>
<feature type="compositionally biased region" description="Basic and acidic residues" evidence="8">
    <location>
        <begin position="158"/>
        <end position="169"/>
    </location>
</feature>
<dbReference type="PANTHER" id="PTHR13924:SF11">
    <property type="entry name" value="TRANSFORMING ACIDIC COILED-COIL-CONTAINING PROTEIN 2"/>
    <property type="match status" value="1"/>
</dbReference>
<feature type="region of interest" description="Disordered" evidence="8">
    <location>
        <begin position="353"/>
        <end position="771"/>
    </location>
</feature>
<feature type="compositionally biased region" description="Basic and acidic residues" evidence="8">
    <location>
        <begin position="283"/>
        <end position="294"/>
    </location>
</feature>
<reference evidence="11" key="2">
    <citation type="journal article" date="2013" name="Nat. Genet.">
        <title>The genome of the platyfish, Xiphophorus maculatus, provides insights into evolutionary adaptation and several complex traits.</title>
        <authorList>
            <person name="Schartl M."/>
            <person name="Walter R.B."/>
            <person name="Shen Y."/>
            <person name="Garcia T."/>
            <person name="Catchen J."/>
            <person name="Amores A."/>
            <person name="Braasch I."/>
            <person name="Chalopin D."/>
            <person name="Volff J.N."/>
            <person name="Lesch K.P."/>
            <person name="Bisazza A."/>
            <person name="Minx P."/>
            <person name="Hillier L."/>
            <person name="Wilson R.K."/>
            <person name="Fuerstenberg S."/>
            <person name="Boore J."/>
            <person name="Searle S."/>
            <person name="Postlethwait J.H."/>
            <person name="Warren W.C."/>
        </authorList>
    </citation>
    <scope>NUCLEOTIDE SEQUENCE [LARGE SCALE GENOMIC DNA]</scope>
    <source>
        <strain evidence="11">JP 163 A</strain>
    </source>
</reference>
<feature type="compositionally biased region" description="Basic and acidic residues" evidence="8">
    <location>
        <begin position="949"/>
        <end position="976"/>
    </location>
</feature>
<feature type="region of interest" description="Disordered" evidence="8">
    <location>
        <begin position="94"/>
        <end position="121"/>
    </location>
</feature>
<reference evidence="10" key="3">
    <citation type="submission" date="2025-08" db="UniProtKB">
        <authorList>
            <consortium name="Ensembl"/>
        </authorList>
    </citation>
    <scope>IDENTIFICATION</scope>
    <source>
        <strain evidence="10">JP 163 A</strain>
    </source>
</reference>
<feature type="compositionally biased region" description="Basic and acidic residues" evidence="8">
    <location>
        <begin position="667"/>
        <end position="676"/>
    </location>
</feature>
<dbReference type="AlphaFoldDB" id="M3ZTZ1"/>
<feature type="coiled-coil region" evidence="7">
    <location>
        <begin position="1014"/>
        <end position="1196"/>
    </location>
</feature>
<dbReference type="Pfam" id="PF05010">
    <property type="entry name" value="TACC_C"/>
    <property type="match status" value="1"/>
</dbReference>
<evidence type="ECO:0000256" key="6">
    <source>
        <dbReference type="ARBA" id="ARBA00023212"/>
    </source>
</evidence>
<dbReference type="GeneTree" id="ENSGT00940000157052"/>
<feature type="compositionally biased region" description="Polar residues" evidence="8">
    <location>
        <begin position="376"/>
        <end position="385"/>
    </location>
</feature>
<feature type="compositionally biased region" description="Polar residues" evidence="8">
    <location>
        <begin position="855"/>
        <end position="864"/>
    </location>
</feature>
<dbReference type="eggNOG" id="ENOG502QUT1">
    <property type="taxonomic scope" value="Eukaryota"/>
</dbReference>
<dbReference type="GO" id="GO:0007097">
    <property type="term" value="P:nuclear migration"/>
    <property type="evidence" value="ECO:0007669"/>
    <property type="project" value="TreeGrafter"/>
</dbReference>
<feature type="compositionally biased region" description="Polar residues" evidence="8">
    <location>
        <begin position="680"/>
        <end position="719"/>
    </location>
</feature>
<name>M3ZTZ1_XIPMA</name>
<evidence type="ECO:0000313" key="11">
    <source>
        <dbReference type="Proteomes" id="UP000002852"/>
    </source>
</evidence>
<dbReference type="Ensembl" id="ENSXMAT00000005690.2">
    <property type="protein sequence ID" value="ENSXMAP00000005684.2"/>
    <property type="gene ID" value="ENSXMAG00000028988.1"/>
</dbReference>
<feature type="compositionally biased region" description="Acidic residues" evidence="8">
    <location>
        <begin position="737"/>
        <end position="751"/>
    </location>
</feature>
<feature type="compositionally biased region" description="Low complexity" evidence="8">
    <location>
        <begin position="208"/>
        <end position="218"/>
    </location>
</feature>
<feature type="compositionally biased region" description="Basic and acidic residues" evidence="8">
    <location>
        <begin position="237"/>
        <end position="251"/>
    </location>
</feature>
<reference evidence="10" key="4">
    <citation type="submission" date="2025-09" db="UniProtKB">
        <authorList>
            <consortium name="Ensembl"/>
        </authorList>
    </citation>
    <scope>IDENTIFICATION</scope>
    <source>
        <strain evidence="10">JP 163 A</strain>
    </source>
</reference>
<evidence type="ECO:0000313" key="10">
    <source>
        <dbReference type="Ensembl" id="ENSXMAP00000005684.2"/>
    </source>
</evidence>
<dbReference type="GO" id="GO:0021987">
    <property type="term" value="P:cerebral cortex development"/>
    <property type="evidence" value="ECO:0007669"/>
    <property type="project" value="TreeGrafter"/>
</dbReference>
<comment type="subcellular location">
    <subcellularLocation>
        <location evidence="1">Cytoplasm</location>
        <location evidence="1">Cytoskeleton</location>
    </subcellularLocation>
</comment>
<dbReference type="InterPro" id="IPR039915">
    <property type="entry name" value="TACC"/>
</dbReference>
<reference evidence="11" key="1">
    <citation type="submission" date="2012-01" db="EMBL/GenBank/DDBJ databases">
        <authorList>
            <person name="Walter R."/>
            <person name="Schartl M."/>
            <person name="Warren W."/>
        </authorList>
    </citation>
    <scope>NUCLEOTIDE SEQUENCE [LARGE SCALE GENOMIC DNA]</scope>
    <source>
        <strain evidence="11">JP 163 A</strain>
    </source>
</reference>
<feature type="compositionally biased region" description="Low complexity" evidence="8">
    <location>
        <begin position="353"/>
        <end position="370"/>
    </location>
</feature>
<sequence>KDDISCDISRETTSLFSHKHTVNISVYTTFTNPRKLVICLDFCCQATAPLTLFFYSSFPRPLPSLESPQVEFVTPTEEIPSALISDKVILPPEEAEENAAQSSCPSAVKRPDDLPKPLEKVDLPEPIKYLADLTSKAELPGESSKKTKPLEQESSQKLFDRKSVLEAAEHTNVLKPAQETEEILARNEVEVRETPNLEDLQPNEPRTETLQQQQQQLLEEPEEKPIEVPPVEPFRVPVEKTEVPETVEHPSTELQNSGSSDSDGAFETPESTTPVKAVSPAEPQRELLESDDKGVNGSEGDLSLDITATDAPYRSPSIAFDENKPIAASGTYNFDFVAVEPTSHTLTRSLSLQGGELDSSSLLEGSASGAFRQHSESFSVGTENTPGKLRRPKKVSPGSVKKKPFLRQNSNPDSSKPASSSSTPEITKRAKPRTASPLLTQEDLEVGSATPSPGGTLRKTRKSRVETPPPLLEETNQTCQEESKGVPALPLCQEEAPLAESVEDKDNSPIPPSASYKWDPENFENINPFSTGGSKITNSPVLGHKGPVYGPASSPPLSLPVPAAEPHHHTVTAPLEELSTNPEEQPILPKRQPVRLEFDYSEESCEVPQQASPPSKKLGKKPPGKMLSRKPKLGLKKAAPQQVEQLDNNPPAAYNGSDEIPIPKVSYHIEPDKWDDPNFNPFSSKKSMSNSPTLSRPSYSFDPNNIDESTNPFKSSNKMAASPPRVPVSFETSSNDYDNENDNDNIGELEDQNQNKPAKKKKTPLKSKSRGVSSLCCLFNTFRVKRSPKKSPLSDTSQDPTSADESSSLHQQDDHATDEEKLASSTGHKWAVRHEVDQDLNTDHQDFPQPCDVTTFVNENSLPQENPVQDYEIEYMEKIGSSSPPLSIKKPSLYLNLDSVSDNLTKTTCGHGSEPSSPCTGSFEEMEAQISAGMKTPVLSPRPGPEGSAGDKGRKRESEVLSRTQSIERDEQHRDMLSSVESSIPKSSLYVKTTSSSYIEGESPHLPRELDQSLDIAREEIVSKEKEVLEWQRKYEDSRQEVVEMRRIVAEYEKTIAQMIGMPEDDQKEKSLSHHTIQQLIIEKDQALADLNSVEKSLADLFRRYEKMKDVLEGFRKNEEVLKKCAQEYLSRVRKEEQRYQALKIHAEEKLDKANAEIAQVRSKAKQEQAAHQASLRKEQMKVDSLERTLEQKVSDEKHTNLKKNTVPCQRLFISPELFTTSSMYLIRGLCLYCGLNKDMI</sequence>
<feature type="region of interest" description="Disordered" evidence="8">
    <location>
        <begin position="787"/>
        <end position="864"/>
    </location>
</feature>
<dbReference type="GO" id="GO:0007052">
    <property type="term" value="P:mitotic spindle organization"/>
    <property type="evidence" value="ECO:0007669"/>
    <property type="project" value="InterPro"/>
</dbReference>
<evidence type="ECO:0000256" key="5">
    <source>
        <dbReference type="ARBA" id="ARBA00023054"/>
    </source>
</evidence>
<feature type="compositionally biased region" description="Basic and acidic residues" evidence="8">
    <location>
        <begin position="183"/>
        <end position="195"/>
    </location>
</feature>
<evidence type="ECO:0000256" key="7">
    <source>
        <dbReference type="SAM" id="Coils"/>
    </source>
</evidence>
<evidence type="ECO:0000256" key="8">
    <source>
        <dbReference type="SAM" id="MobiDB-lite"/>
    </source>
</evidence>
<feature type="compositionally biased region" description="Basic and acidic residues" evidence="8">
    <location>
        <begin position="109"/>
        <end position="121"/>
    </location>
</feature>
<protein>
    <submittedName>
        <fullName evidence="10">Transforming acidic coiled-coil containing protein 2</fullName>
    </submittedName>
</protein>
<evidence type="ECO:0000259" key="9">
    <source>
        <dbReference type="Pfam" id="PF05010"/>
    </source>
</evidence>
<feature type="domain" description="Transforming acidic coiled-coil-containing protein C-terminal" evidence="9">
    <location>
        <begin position="1008"/>
        <end position="1198"/>
    </location>
</feature>
<organism evidence="10 11">
    <name type="scientific">Xiphophorus maculatus</name>
    <name type="common">Southern platyfish</name>
    <name type="synonym">Platypoecilus maculatus</name>
    <dbReference type="NCBI Taxonomy" id="8083"/>
    <lineage>
        <taxon>Eukaryota</taxon>
        <taxon>Metazoa</taxon>
        <taxon>Chordata</taxon>
        <taxon>Craniata</taxon>
        <taxon>Vertebrata</taxon>
        <taxon>Euteleostomi</taxon>
        <taxon>Actinopterygii</taxon>
        <taxon>Neopterygii</taxon>
        <taxon>Teleostei</taxon>
        <taxon>Neoteleostei</taxon>
        <taxon>Acanthomorphata</taxon>
        <taxon>Ovalentaria</taxon>
        <taxon>Atherinomorphae</taxon>
        <taxon>Cyprinodontiformes</taxon>
        <taxon>Poeciliidae</taxon>
        <taxon>Poeciliinae</taxon>
        <taxon>Xiphophorus</taxon>
    </lineage>
</organism>
<evidence type="ECO:0000256" key="4">
    <source>
        <dbReference type="ARBA" id="ARBA00022553"/>
    </source>
</evidence>
<accession>M3ZTZ1</accession>
<dbReference type="GO" id="GO:0005737">
    <property type="term" value="C:cytoplasm"/>
    <property type="evidence" value="ECO:0007669"/>
    <property type="project" value="TreeGrafter"/>
</dbReference>
<dbReference type="InterPro" id="IPR007707">
    <property type="entry name" value="TACC_C"/>
</dbReference>
<proteinExistence type="inferred from homology"/>
<dbReference type="Proteomes" id="UP000002852">
    <property type="component" value="Unassembled WGS sequence"/>
</dbReference>
<feature type="compositionally biased region" description="Polar residues" evidence="8">
    <location>
        <begin position="793"/>
        <end position="810"/>
    </location>
</feature>
<dbReference type="Gene3D" id="1.20.5.1700">
    <property type="match status" value="1"/>
</dbReference>
<evidence type="ECO:0000256" key="2">
    <source>
        <dbReference type="ARBA" id="ARBA00009423"/>
    </source>
</evidence>
<feature type="compositionally biased region" description="Basic and acidic residues" evidence="8">
    <location>
        <begin position="811"/>
        <end position="822"/>
    </location>
</feature>
<keyword evidence="6" id="KW-0206">Cytoskeleton</keyword>
<feature type="compositionally biased region" description="Polar residues" evidence="8">
    <location>
        <begin position="252"/>
        <end position="262"/>
    </location>
</feature>
<evidence type="ECO:0000256" key="3">
    <source>
        <dbReference type="ARBA" id="ARBA00022490"/>
    </source>
</evidence>
<feature type="compositionally biased region" description="Basic residues" evidence="8">
    <location>
        <begin position="617"/>
        <end position="635"/>
    </location>
</feature>
<feature type="compositionally biased region" description="Basic residues" evidence="8">
    <location>
        <begin position="757"/>
        <end position="769"/>
    </location>
</feature>
<comment type="similarity">
    <text evidence="2">Belongs to the TACC family.</text>
</comment>
<dbReference type="PANTHER" id="PTHR13924">
    <property type="entry name" value="TRANSFORMING ACIDIC COILED-COIL CONTAINING PROTEIN 1/2"/>
    <property type="match status" value="1"/>
</dbReference>
<feature type="compositionally biased region" description="Basic residues" evidence="8">
    <location>
        <begin position="388"/>
        <end position="405"/>
    </location>
</feature>
<evidence type="ECO:0000256" key="1">
    <source>
        <dbReference type="ARBA" id="ARBA00004245"/>
    </source>
</evidence>